<evidence type="ECO:0000313" key="4">
    <source>
        <dbReference type="Proteomes" id="UP000037600"/>
    </source>
</evidence>
<dbReference type="Proteomes" id="UP000037600">
    <property type="component" value="Unassembled WGS sequence"/>
</dbReference>
<reference evidence="3 4" key="1">
    <citation type="submission" date="2015-04" db="EMBL/GenBank/DDBJ databases">
        <title>Draft Genome Sequence of the Novel Agar-Digesting Marine Bacterium Q1.</title>
        <authorList>
            <person name="Li Y."/>
            <person name="Li D."/>
            <person name="Chen G."/>
            <person name="Du Z."/>
        </authorList>
    </citation>
    <scope>NUCLEOTIDE SEQUENCE [LARGE SCALE GENOMIC DNA]</scope>
    <source>
        <strain evidence="3 4">Q1</strain>
    </source>
</reference>
<feature type="domain" description="J" evidence="2">
    <location>
        <begin position="149"/>
        <end position="199"/>
    </location>
</feature>
<dbReference type="GO" id="GO:0036503">
    <property type="term" value="P:ERAD pathway"/>
    <property type="evidence" value="ECO:0007669"/>
    <property type="project" value="TreeGrafter"/>
</dbReference>
<dbReference type="STRING" id="1513271.XM47_09985"/>
<dbReference type="OrthoDB" id="581986at2"/>
<dbReference type="InterPro" id="IPR036869">
    <property type="entry name" value="J_dom_sf"/>
</dbReference>
<dbReference type="InterPro" id="IPR051948">
    <property type="entry name" value="Hsp70_co-chaperone_J-domain"/>
</dbReference>
<organism evidence="3 4">
    <name type="scientific">Catenovulum maritimum</name>
    <dbReference type="NCBI Taxonomy" id="1513271"/>
    <lineage>
        <taxon>Bacteria</taxon>
        <taxon>Pseudomonadati</taxon>
        <taxon>Pseudomonadota</taxon>
        <taxon>Gammaproteobacteria</taxon>
        <taxon>Alteromonadales</taxon>
        <taxon>Alteromonadaceae</taxon>
        <taxon>Catenovulum</taxon>
    </lineage>
</organism>
<evidence type="ECO:0000259" key="2">
    <source>
        <dbReference type="PROSITE" id="PS50076"/>
    </source>
</evidence>
<dbReference type="GO" id="GO:0051087">
    <property type="term" value="F:protein-folding chaperone binding"/>
    <property type="evidence" value="ECO:0007669"/>
    <property type="project" value="TreeGrafter"/>
</dbReference>
<accession>A0A0J8GRL0</accession>
<dbReference type="Pfam" id="PF00226">
    <property type="entry name" value="DnaJ"/>
    <property type="match status" value="1"/>
</dbReference>
<evidence type="ECO:0000313" key="3">
    <source>
        <dbReference type="EMBL" id="KMT65347.1"/>
    </source>
</evidence>
<proteinExistence type="predicted"/>
<keyword evidence="4" id="KW-1185">Reference proteome</keyword>
<dbReference type="AlphaFoldDB" id="A0A0J8GRL0"/>
<dbReference type="InterPro" id="IPR001623">
    <property type="entry name" value="DnaJ_domain"/>
</dbReference>
<dbReference type="Gene3D" id="1.10.287.110">
    <property type="entry name" value="DnaJ domain"/>
    <property type="match status" value="1"/>
</dbReference>
<protein>
    <recommendedName>
        <fullName evidence="2">J domain-containing protein</fullName>
    </recommendedName>
</protein>
<gene>
    <name evidence="3" type="ORF">XM47_09985</name>
</gene>
<name>A0A0J8GRL0_9ALTE</name>
<keyword evidence="1" id="KW-0143">Chaperone</keyword>
<dbReference type="SMART" id="SM00271">
    <property type="entry name" value="DnaJ"/>
    <property type="match status" value="1"/>
</dbReference>
<dbReference type="RefSeq" id="WP_048692151.1">
    <property type="nucleotide sequence ID" value="NZ_KQ130489.1"/>
</dbReference>
<dbReference type="Pfam" id="PF12339">
    <property type="entry name" value="DNAJ_related"/>
    <property type="match status" value="1"/>
</dbReference>
<comment type="caution">
    <text evidence="3">The sequence shown here is derived from an EMBL/GenBank/DDBJ whole genome shotgun (WGS) entry which is preliminary data.</text>
</comment>
<dbReference type="PRINTS" id="PR00625">
    <property type="entry name" value="JDOMAIN"/>
</dbReference>
<dbReference type="PROSITE" id="PS50076">
    <property type="entry name" value="DNAJ_2"/>
    <property type="match status" value="1"/>
</dbReference>
<dbReference type="GO" id="GO:0051787">
    <property type="term" value="F:misfolded protein binding"/>
    <property type="evidence" value="ECO:0007669"/>
    <property type="project" value="TreeGrafter"/>
</dbReference>
<dbReference type="CDD" id="cd06257">
    <property type="entry name" value="DnaJ"/>
    <property type="match status" value="1"/>
</dbReference>
<dbReference type="SUPFAM" id="SSF46565">
    <property type="entry name" value="Chaperone J-domain"/>
    <property type="match status" value="1"/>
</dbReference>
<sequence>MNIHQELDRFNQSYIDALDEILTDETNILESEIFSKLKQPPYQLIKPFAQDNQFLLFQQHFILYNALYKLRDIWFNQNKAHIEIGLARVSISKQITNSEALTKLDTLRSYYLNWDNLLNTDEAQVETLLDNFWQQISIKPLVDKSDVEKAFVILEINSDANANEIKQAYKGLCLKHHPDRGGDQTKITEINWAWSILKP</sequence>
<dbReference type="PANTHER" id="PTHR44360:SF1">
    <property type="entry name" value="DNAJ HOMOLOG SUBFAMILY B MEMBER 9"/>
    <property type="match status" value="1"/>
</dbReference>
<dbReference type="PANTHER" id="PTHR44360">
    <property type="entry name" value="DNAJ HOMOLOG SUBFAMILY B MEMBER 9"/>
    <property type="match status" value="1"/>
</dbReference>
<dbReference type="EMBL" id="LAZL01000012">
    <property type="protein sequence ID" value="KMT65347.1"/>
    <property type="molecule type" value="Genomic_DNA"/>
</dbReference>
<evidence type="ECO:0000256" key="1">
    <source>
        <dbReference type="ARBA" id="ARBA00023186"/>
    </source>
</evidence>
<dbReference type="InterPro" id="IPR021059">
    <property type="entry name" value="DnaJ-related_N"/>
</dbReference>